<dbReference type="EMBL" id="CZQE01000081">
    <property type="protein sequence ID" value="CUS43759.1"/>
    <property type="molecule type" value="Genomic_DNA"/>
</dbReference>
<protein>
    <recommendedName>
        <fullName evidence="2">Helix-turn-helix domain-containing protein</fullName>
    </recommendedName>
</protein>
<evidence type="ECO:0008006" key="2">
    <source>
        <dbReference type="Google" id="ProtNLM"/>
    </source>
</evidence>
<evidence type="ECO:0000313" key="1">
    <source>
        <dbReference type="EMBL" id="CUS43759.1"/>
    </source>
</evidence>
<reference evidence="1" key="1">
    <citation type="submission" date="2015-10" db="EMBL/GenBank/DDBJ databases">
        <authorList>
            <person name="Gilbert D.G."/>
        </authorList>
    </citation>
    <scope>NUCLEOTIDE SEQUENCE</scope>
</reference>
<organism evidence="1">
    <name type="scientific">hydrothermal vent metagenome</name>
    <dbReference type="NCBI Taxonomy" id="652676"/>
    <lineage>
        <taxon>unclassified sequences</taxon>
        <taxon>metagenomes</taxon>
        <taxon>ecological metagenomes</taxon>
    </lineage>
</organism>
<gene>
    <name evidence="1" type="ORF">MGWOODY_Smn2977</name>
</gene>
<proteinExistence type="predicted"/>
<dbReference type="AlphaFoldDB" id="A0A160TKD4"/>
<accession>A0A160TKD4</accession>
<sequence>MAQAIHHGSEHSAAILSVRIGDAIRITGIGRTKLFALIADGTLETTTIGRRRLILYRSLQRLIEGTAPDTLPEGA</sequence>
<name>A0A160TKD4_9ZZZZ</name>